<dbReference type="EMBL" id="JBHRTI010000003">
    <property type="protein sequence ID" value="MFC3147444.1"/>
    <property type="molecule type" value="Genomic_DNA"/>
</dbReference>
<protein>
    <recommendedName>
        <fullName evidence="4">DUF4345 domain-containing protein</fullName>
    </recommendedName>
</protein>
<sequence length="139" mass="14404">MHKALLAALGYFALVFGTGFALGAIRVPLLVPRLGVRIAELIEMPVMAVVIVLAARFIARRFGLPTTAAVRLAVGGAALALMVAAELLLAVALQGQTISAYIASRDPVSGSAYLLMLGVFALIPWGLARLASTGSPRAH</sequence>
<comment type="caution">
    <text evidence="2">The sequence shown here is derived from an EMBL/GenBank/DDBJ whole genome shotgun (WGS) entry which is preliminary data.</text>
</comment>
<gene>
    <name evidence="2" type="ORF">ACFOEN_07305</name>
</gene>
<accession>A0ABV7H4Q3</accession>
<evidence type="ECO:0000256" key="1">
    <source>
        <dbReference type="SAM" id="Phobius"/>
    </source>
</evidence>
<feature type="transmembrane region" description="Helical" evidence="1">
    <location>
        <begin position="39"/>
        <end position="58"/>
    </location>
</feature>
<evidence type="ECO:0000313" key="3">
    <source>
        <dbReference type="Proteomes" id="UP001595556"/>
    </source>
</evidence>
<keyword evidence="1" id="KW-1133">Transmembrane helix</keyword>
<keyword evidence="1" id="KW-0472">Membrane</keyword>
<evidence type="ECO:0000313" key="2">
    <source>
        <dbReference type="EMBL" id="MFC3147444.1"/>
    </source>
</evidence>
<keyword evidence="3" id="KW-1185">Reference proteome</keyword>
<feature type="transmembrane region" description="Helical" evidence="1">
    <location>
        <begin position="112"/>
        <end position="131"/>
    </location>
</feature>
<keyword evidence="1" id="KW-0812">Transmembrane</keyword>
<proteinExistence type="predicted"/>
<dbReference type="RefSeq" id="WP_377302453.1">
    <property type="nucleotide sequence ID" value="NZ_CP180191.1"/>
</dbReference>
<organism evidence="2 3">
    <name type="scientific">Piscinibacterium candidicorallinum</name>
    <dbReference type="NCBI Taxonomy" id="1793872"/>
    <lineage>
        <taxon>Bacteria</taxon>
        <taxon>Pseudomonadati</taxon>
        <taxon>Pseudomonadota</taxon>
        <taxon>Betaproteobacteria</taxon>
        <taxon>Burkholderiales</taxon>
        <taxon>Piscinibacterium</taxon>
    </lineage>
</organism>
<reference evidence="3" key="1">
    <citation type="journal article" date="2019" name="Int. J. Syst. Evol. Microbiol.">
        <title>The Global Catalogue of Microorganisms (GCM) 10K type strain sequencing project: providing services to taxonomists for standard genome sequencing and annotation.</title>
        <authorList>
            <consortium name="The Broad Institute Genomics Platform"/>
            <consortium name="The Broad Institute Genome Sequencing Center for Infectious Disease"/>
            <person name="Wu L."/>
            <person name="Ma J."/>
        </authorList>
    </citation>
    <scope>NUCLEOTIDE SEQUENCE [LARGE SCALE GENOMIC DNA]</scope>
    <source>
        <strain evidence="3">KCTC 52168</strain>
    </source>
</reference>
<name>A0ABV7H4Q3_9BURK</name>
<feature type="transmembrane region" description="Helical" evidence="1">
    <location>
        <begin position="70"/>
        <end position="92"/>
    </location>
</feature>
<evidence type="ECO:0008006" key="4">
    <source>
        <dbReference type="Google" id="ProtNLM"/>
    </source>
</evidence>
<dbReference type="Proteomes" id="UP001595556">
    <property type="component" value="Unassembled WGS sequence"/>
</dbReference>